<keyword evidence="4 7" id="KW-0479">Metal-binding</keyword>
<evidence type="ECO:0000259" key="8">
    <source>
        <dbReference type="PROSITE" id="PS51144"/>
    </source>
</evidence>
<dbReference type="InterPro" id="IPR001148">
    <property type="entry name" value="CA_dom"/>
</dbReference>
<sequence length="253" mass="29205">MIFRILLPLFCSLYFAGCVQTKHYKNSQHLEIYDEKKEDINENKLLVDFNSCSHGKKQSPVHILTSELKTNAMLPIIITNYHTSPLIIKNNQHTIKAKFDNANSIVLGKEKYSLKQFHLHAPSEHKLDGKLFDLELHLVHQSESGEYAVIAILMRSGKENLALKQFFENLPKEDHAILNTKLKIKLNDILPSDLSYYGYIGSLTTFPCDEKVNWLVLKNEVEVSEEQIQKFKAIFPNNAREIHPLNDRFVETN</sequence>
<dbReference type="RefSeq" id="WP_130606305.1">
    <property type="nucleotide sequence ID" value="NZ_AP019368.1"/>
</dbReference>
<dbReference type="OrthoDB" id="5327615at2"/>
<dbReference type="EC" id="4.2.1.1" evidence="2 7"/>
<reference evidence="9 10" key="1">
    <citation type="submission" date="2018-12" db="EMBL/GenBank/DDBJ databases">
        <title>Rubrispira sanarue gen. nov., sp., nov., a member of the order Silvanigrellales, isolated from a brackish lake in Hamamatsu Japan.</title>
        <authorList>
            <person name="Maejima Y."/>
            <person name="Iino T."/>
            <person name="Muraguchi Y."/>
            <person name="Fukuda K."/>
            <person name="Nojiri H."/>
            <person name="Ohkuma M."/>
            <person name="Moriuchi R."/>
            <person name="Dohra H."/>
            <person name="Kimbara K."/>
            <person name="Shintani M."/>
        </authorList>
    </citation>
    <scope>NUCLEOTIDE SEQUENCE [LARGE SCALE GENOMIC DNA]</scope>
    <source>
        <strain evidence="9 10">RF1110005</strain>
    </source>
</reference>
<dbReference type="SUPFAM" id="SSF51069">
    <property type="entry name" value="Carbonic anhydrase"/>
    <property type="match status" value="1"/>
</dbReference>
<dbReference type="PROSITE" id="PS00162">
    <property type="entry name" value="ALPHA_CA_1"/>
    <property type="match status" value="1"/>
</dbReference>
<protein>
    <recommendedName>
        <fullName evidence="3 7">Carbonic anhydrase</fullName>
        <ecNumber evidence="2 7">4.2.1.1</ecNumber>
    </recommendedName>
</protein>
<evidence type="ECO:0000256" key="7">
    <source>
        <dbReference type="RuleBase" id="RU367011"/>
    </source>
</evidence>
<keyword evidence="6 7" id="KW-0456">Lyase</keyword>
<evidence type="ECO:0000256" key="2">
    <source>
        <dbReference type="ARBA" id="ARBA00012925"/>
    </source>
</evidence>
<dbReference type="Pfam" id="PF00194">
    <property type="entry name" value="Carb_anhydrase"/>
    <property type="match status" value="1"/>
</dbReference>
<dbReference type="PANTHER" id="PTHR18952">
    <property type="entry name" value="CARBONIC ANHYDRASE"/>
    <property type="match status" value="1"/>
</dbReference>
<keyword evidence="5 7" id="KW-0862">Zinc</keyword>
<dbReference type="EMBL" id="AP019368">
    <property type="protein sequence ID" value="BBH52128.1"/>
    <property type="molecule type" value="Genomic_DNA"/>
</dbReference>
<dbReference type="GO" id="GO:0004089">
    <property type="term" value="F:carbonate dehydratase activity"/>
    <property type="evidence" value="ECO:0007669"/>
    <property type="project" value="UniProtKB-UniRule"/>
</dbReference>
<comment type="catalytic activity">
    <reaction evidence="7">
        <text>hydrogencarbonate + H(+) = CO2 + H2O</text>
        <dbReference type="Rhea" id="RHEA:10748"/>
        <dbReference type="ChEBI" id="CHEBI:15377"/>
        <dbReference type="ChEBI" id="CHEBI:15378"/>
        <dbReference type="ChEBI" id="CHEBI:16526"/>
        <dbReference type="ChEBI" id="CHEBI:17544"/>
        <dbReference type="EC" id="4.2.1.1"/>
    </reaction>
</comment>
<dbReference type="CDD" id="cd03124">
    <property type="entry name" value="alpha_CA_prokaryotic_like"/>
    <property type="match status" value="1"/>
</dbReference>
<dbReference type="GO" id="GO:0008270">
    <property type="term" value="F:zinc ion binding"/>
    <property type="evidence" value="ECO:0007669"/>
    <property type="project" value="UniProtKB-UniRule"/>
</dbReference>
<name>A0A4P2VIA2_FLUSA</name>
<comment type="cofactor">
    <cofactor evidence="1 7">
        <name>Zn(2+)</name>
        <dbReference type="ChEBI" id="CHEBI:29105"/>
    </cofactor>
</comment>
<dbReference type="InterPro" id="IPR023561">
    <property type="entry name" value="Carbonic_anhydrase_a-class"/>
</dbReference>
<dbReference type="GO" id="GO:0006730">
    <property type="term" value="P:one-carbon metabolic process"/>
    <property type="evidence" value="ECO:0007669"/>
    <property type="project" value="TreeGrafter"/>
</dbReference>
<feature type="domain" description="Alpha-carbonic anhydrase" evidence="8">
    <location>
        <begin position="20"/>
        <end position="253"/>
    </location>
</feature>
<dbReference type="InterPro" id="IPR041891">
    <property type="entry name" value="Alpha_CA_prokaryot-like"/>
</dbReference>
<dbReference type="Gene3D" id="3.10.200.10">
    <property type="entry name" value="Alpha carbonic anhydrase"/>
    <property type="match status" value="1"/>
</dbReference>
<evidence type="ECO:0000256" key="1">
    <source>
        <dbReference type="ARBA" id="ARBA00001947"/>
    </source>
</evidence>
<comment type="similarity">
    <text evidence="7">Belongs to the alpha-carbonic anhydrase family.</text>
</comment>
<accession>A0A4P2VIA2</accession>
<evidence type="ECO:0000256" key="4">
    <source>
        <dbReference type="ARBA" id="ARBA00022723"/>
    </source>
</evidence>
<dbReference type="KEGG" id="sbf:JCM31447_05660"/>
<comment type="function">
    <text evidence="7">Reversible hydration of carbon dioxide.</text>
</comment>
<evidence type="ECO:0000256" key="6">
    <source>
        <dbReference type="ARBA" id="ARBA00023239"/>
    </source>
</evidence>
<evidence type="ECO:0000313" key="10">
    <source>
        <dbReference type="Proteomes" id="UP000291236"/>
    </source>
</evidence>
<dbReference type="InterPro" id="IPR036398">
    <property type="entry name" value="CA_dom_sf"/>
</dbReference>
<keyword evidence="10" id="KW-1185">Reference proteome</keyword>
<dbReference type="PROSITE" id="PS51144">
    <property type="entry name" value="ALPHA_CA_2"/>
    <property type="match status" value="1"/>
</dbReference>
<evidence type="ECO:0000256" key="3">
    <source>
        <dbReference type="ARBA" id="ARBA00014628"/>
    </source>
</evidence>
<dbReference type="SMART" id="SM01057">
    <property type="entry name" value="Carb_anhydrase"/>
    <property type="match status" value="1"/>
</dbReference>
<evidence type="ECO:0000313" key="9">
    <source>
        <dbReference type="EMBL" id="BBH52128.1"/>
    </source>
</evidence>
<dbReference type="Proteomes" id="UP000291236">
    <property type="component" value="Chromosome"/>
</dbReference>
<dbReference type="InterPro" id="IPR018338">
    <property type="entry name" value="Carbonic_anhydrase_a-class_CS"/>
</dbReference>
<proteinExistence type="inferred from homology"/>
<evidence type="ECO:0000256" key="5">
    <source>
        <dbReference type="ARBA" id="ARBA00022833"/>
    </source>
</evidence>
<dbReference type="PANTHER" id="PTHR18952:SF208">
    <property type="entry name" value="CARBONIC ANHYDRASE XA-RELATED"/>
    <property type="match status" value="1"/>
</dbReference>
<gene>
    <name evidence="9" type="ORF">JCM31447_05660</name>
</gene>
<dbReference type="AlphaFoldDB" id="A0A4P2VIA2"/>
<organism evidence="9 10">
    <name type="scientific">Fluviispira sanaruensis</name>
    <dbReference type="NCBI Taxonomy" id="2493639"/>
    <lineage>
        <taxon>Bacteria</taxon>
        <taxon>Pseudomonadati</taxon>
        <taxon>Bdellovibrionota</taxon>
        <taxon>Oligoflexia</taxon>
        <taxon>Silvanigrellales</taxon>
        <taxon>Silvanigrellaceae</taxon>
        <taxon>Fluviispira</taxon>
    </lineage>
</organism>